<dbReference type="EMBL" id="MW291017">
    <property type="protein sequence ID" value="QPL14148.1"/>
    <property type="molecule type" value="Genomic_DNA"/>
</dbReference>
<proteinExistence type="predicted"/>
<sequence length="209" mass="23580">MVTTPARPARPLVKRELTVTSAPDESETFEGVHPSNVHVGDRLQFMTRETGFNGRGLYVRTGVVVKVTAKTVRVVCGNPTSYRPDTAVLRRDAVEWHSRDVRRIVTEQPARRPYNAENVQYVDDGLIVTAVWCSDPTISPELALENILRRDLPYEVVQIAEATRHFKREGADFSGWIITRGVDSSTEPIARKRDAVEELRGWVDGHFAR</sequence>
<dbReference type="RefSeq" id="YP_010755735.1">
    <property type="nucleotide sequence ID" value="NC_073473.1"/>
</dbReference>
<reference evidence="1 2" key="1">
    <citation type="submission" date="2020-11" db="EMBL/GenBank/DDBJ databases">
        <authorList>
            <person name="Asamoah-Frimpong E.A."/>
            <person name="Attaran A."/>
            <person name="Berhane B."/>
            <person name="Boone B.K."/>
            <person name="Cesta G."/>
            <person name="Chorbajian C."/>
            <person name="Cowan J.T."/>
            <person name="Datu D.V."/>
            <person name="Der L."/>
            <person name="Egbunine A.O."/>
            <person name="Giampietro H."/>
            <person name="Gunnison R.P."/>
            <person name="Joseph M.A."/>
            <person name="Kiewe T."/>
            <person name="Oboh E.C."/>
            <person name="O'Neill K."/>
            <person name="Oxlaj J.A."/>
            <person name="Patel A.K."/>
            <person name="Saqaf K."/>
            <person name="Vuong K."/>
            <person name="Walker C."/>
            <person name="Wikina T."/>
            <person name="Yan T."/>
            <person name="Avazpour P."/>
            <person name="Kim F.M."/>
            <person name="Mason K.J."/>
            <person name="Nguyen D.A."/>
            <person name="Pettit S.M."/>
            <person name="Zhou O.J."/>
            <person name="Brissett D.L."/>
            <person name="Gualtieri C."/>
            <person name="Hufford T.M."/>
            <person name="Ko J.M."/>
            <person name="Novak J.K."/>
            <person name="Smith Z.M."/>
            <person name="Erill I."/>
            <person name="Caruso S.M."/>
            <person name="Garlena R.A."/>
            <person name="Russell D.A."/>
            <person name="Pope W.H."/>
            <person name="Jacobs-Sera D."/>
            <person name="Hatfull G.F."/>
        </authorList>
    </citation>
    <scope>NUCLEOTIDE SEQUENCE [LARGE SCALE GENOMIC DNA]</scope>
</reference>
<dbReference type="KEGG" id="vg:80020405"/>
<evidence type="ECO:0000313" key="1">
    <source>
        <dbReference type="EMBL" id="QPL14148.1"/>
    </source>
</evidence>
<protein>
    <submittedName>
        <fullName evidence="1">Uncharacterized protein</fullName>
    </submittedName>
</protein>
<dbReference type="Proteomes" id="UP000595090">
    <property type="component" value="Segment"/>
</dbReference>
<dbReference type="GeneID" id="80020405"/>
<organism evidence="1 2">
    <name type="scientific">Streptomyces phage TurkishDelight</name>
    <dbReference type="NCBI Taxonomy" id="2793708"/>
    <lineage>
        <taxon>Viruses</taxon>
        <taxon>Duplodnaviria</taxon>
        <taxon>Heunggongvirae</taxon>
        <taxon>Uroviricota</taxon>
        <taxon>Caudoviricetes</taxon>
        <taxon>Dolmabahcevirus</taxon>
        <taxon>Dolmabahcevirus turkishdelight</taxon>
    </lineage>
</organism>
<gene>
    <name evidence="1" type="primary">119</name>
    <name evidence="1" type="ORF">SEA_TURKISHDELIGHT_119</name>
</gene>
<name>A0A7T0M147_9CAUD</name>
<accession>A0A7T0M147</accession>
<keyword evidence="2" id="KW-1185">Reference proteome</keyword>
<evidence type="ECO:0000313" key="2">
    <source>
        <dbReference type="Proteomes" id="UP000595090"/>
    </source>
</evidence>